<dbReference type="Proteomes" id="UP000054538">
    <property type="component" value="Unassembled WGS sequence"/>
</dbReference>
<dbReference type="AlphaFoldDB" id="A0A0D0D694"/>
<reference evidence="1 2" key="1">
    <citation type="submission" date="2014-04" db="EMBL/GenBank/DDBJ databases">
        <authorList>
            <consortium name="DOE Joint Genome Institute"/>
            <person name="Kuo A."/>
            <person name="Kohler A."/>
            <person name="Jargeat P."/>
            <person name="Nagy L.G."/>
            <person name="Floudas D."/>
            <person name="Copeland A."/>
            <person name="Barry K.W."/>
            <person name="Cichocki N."/>
            <person name="Veneault-Fourrey C."/>
            <person name="LaButti K."/>
            <person name="Lindquist E.A."/>
            <person name="Lipzen A."/>
            <person name="Lundell T."/>
            <person name="Morin E."/>
            <person name="Murat C."/>
            <person name="Sun H."/>
            <person name="Tunlid A."/>
            <person name="Henrissat B."/>
            <person name="Grigoriev I.V."/>
            <person name="Hibbett D.S."/>
            <person name="Martin F."/>
            <person name="Nordberg H.P."/>
            <person name="Cantor M.N."/>
            <person name="Hua S.X."/>
        </authorList>
    </citation>
    <scope>NUCLEOTIDE SEQUENCE [LARGE SCALE GENOMIC DNA]</scope>
    <source>
        <strain evidence="1 2">Ve08.2h10</strain>
    </source>
</reference>
<name>A0A0D0D694_9AGAM</name>
<sequence>MQTMLLELQDIISTRAILTRALSITVQHIVIVPGQSKVPRHNAKHSLSMVDTSLFSQLSLLKVFCTVTLSKGLFVHNNSSVLLEAYLITCNLSWPQTW</sequence>
<dbReference type="HOGENOM" id="CLU_2334241_0_0_1"/>
<dbReference type="EMBL" id="KN826356">
    <property type="protein sequence ID" value="KIK79176.1"/>
    <property type="molecule type" value="Genomic_DNA"/>
</dbReference>
<organism evidence="1 2">
    <name type="scientific">Paxillus rubicundulus Ve08.2h10</name>
    <dbReference type="NCBI Taxonomy" id="930991"/>
    <lineage>
        <taxon>Eukaryota</taxon>
        <taxon>Fungi</taxon>
        <taxon>Dikarya</taxon>
        <taxon>Basidiomycota</taxon>
        <taxon>Agaricomycotina</taxon>
        <taxon>Agaricomycetes</taxon>
        <taxon>Agaricomycetidae</taxon>
        <taxon>Boletales</taxon>
        <taxon>Paxilineae</taxon>
        <taxon>Paxillaceae</taxon>
        <taxon>Paxillus</taxon>
    </lineage>
</organism>
<accession>A0A0D0D694</accession>
<evidence type="ECO:0000313" key="2">
    <source>
        <dbReference type="Proteomes" id="UP000054538"/>
    </source>
</evidence>
<keyword evidence="2" id="KW-1185">Reference proteome</keyword>
<evidence type="ECO:0000313" key="1">
    <source>
        <dbReference type="EMBL" id="KIK79176.1"/>
    </source>
</evidence>
<proteinExistence type="predicted"/>
<gene>
    <name evidence="1" type="ORF">PAXRUDRAFT_770388</name>
</gene>
<dbReference type="InParanoid" id="A0A0D0D694"/>
<protein>
    <submittedName>
        <fullName evidence="1">Uncharacterized protein</fullName>
    </submittedName>
</protein>
<reference evidence="2" key="2">
    <citation type="submission" date="2015-01" db="EMBL/GenBank/DDBJ databases">
        <title>Evolutionary Origins and Diversification of the Mycorrhizal Mutualists.</title>
        <authorList>
            <consortium name="DOE Joint Genome Institute"/>
            <consortium name="Mycorrhizal Genomics Consortium"/>
            <person name="Kohler A."/>
            <person name="Kuo A."/>
            <person name="Nagy L.G."/>
            <person name="Floudas D."/>
            <person name="Copeland A."/>
            <person name="Barry K.W."/>
            <person name="Cichocki N."/>
            <person name="Veneault-Fourrey C."/>
            <person name="LaButti K."/>
            <person name="Lindquist E.A."/>
            <person name="Lipzen A."/>
            <person name="Lundell T."/>
            <person name="Morin E."/>
            <person name="Murat C."/>
            <person name="Riley R."/>
            <person name="Ohm R."/>
            <person name="Sun H."/>
            <person name="Tunlid A."/>
            <person name="Henrissat B."/>
            <person name="Grigoriev I.V."/>
            <person name="Hibbett D.S."/>
            <person name="Martin F."/>
        </authorList>
    </citation>
    <scope>NUCLEOTIDE SEQUENCE [LARGE SCALE GENOMIC DNA]</scope>
    <source>
        <strain evidence="2">Ve08.2h10</strain>
    </source>
</reference>